<dbReference type="AlphaFoldDB" id="A0A413RAP9"/>
<dbReference type="Pfam" id="PF00884">
    <property type="entry name" value="Sulfatase"/>
    <property type="match status" value="1"/>
</dbReference>
<dbReference type="Proteomes" id="UP000284779">
    <property type="component" value="Unassembled WGS sequence"/>
</dbReference>
<feature type="domain" description="Sulfatase N-terminal" evidence="8">
    <location>
        <begin position="281"/>
        <end position="552"/>
    </location>
</feature>
<reference evidence="9 10" key="1">
    <citation type="submission" date="2018-08" db="EMBL/GenBank/DDBJ databases">
        <title>A genome reference for cultivated species of the human gut microbiota.</title>
        <authorList>
            <person name="Zou Y."/>
            <person name="Xue W."/>
            <person name="Luo G."/>
        </authorList>
    </citation>
    <scope>NUCLEOTIDE SEQUENCE [LARGE SCALE GENOMIC DNA]</scope>
    <source>
        <strain evidence="9 10">AM44-11BH</strain>
    </source>
</reference>
<evidence type="ECO:0000256" key="7">
    <source>
        <dbReference type="SAM" id="Phobius"/>
    </source>
</evidence>
<evidence type="ECO:0000256" key="1">
    <source>
        <dbReference type="ARBA" id="ARBA00004651"/>
    </source>
</evidence>
<name>A0A413RAP9_9FIRM</name>
<dbReference type="InterPro" id="IPR000917">
    <property type="entry name" value="Sulfatase_N"/>
</dbReference>
<dbReference type="Gene3D" id="3.40.720.10">
    <property type="entry name" value="Alkaline Phosphatase, subunit A"/>
    <property type="match status" value="1"/>
</dbReference>
<keyword evidence="10" id="KW-1185">Reference proteome</keyword>
<comment type="caution">
    <text evidence="9">The sequence shown here is derived from an EMBL/GenBank/DDBJ whole genome shotgun (WGS) entry which is preliminary data.</text>
</comment>
<evidence type="ECO:0000256" key="3">
    <source>
        <dbReference type="ARBA" id="ARBA00022475"/>
    </source>
</evidence>
<feature type="transmembrane region" description="Helical" evidence="7">
    <location>
        <begin position="83"/>
        <end position="113"/>
    </location>
</feature>
<accession>A0A413RAP9</accession>
<proteinExistence type="predicted"/>
<sequence length="629" mass="73376">MNTKKNKLINILKKAGLYISNHRQYIYSVIPFFLMDLITRLWAYKVDYYPAYYLVPNLFTILWIVLFMGIITSLKGKGSKIAYWIFFIISFALFLTNCIYYSMTSLVFGFNLLELRDEGSSYILDTILNTNPLIYVFAIALIVIGIITGKKLPVNDKCKPKRFLKVFVFFLVLHTLTPFLLGHANNNLKWNNFKNARNIYNNFSDCNKSLKISGLYEYSVRNFYFTFLKPEEEISDEDQKFLDSIYKAEDTKEENAYTGKFKGKNLIFLQLEGMDTWMLTKKTTPNLYNLRKHSIDFSNHYSIYTGGGSTFNSEFAVNTGFTTPISYIENVYSFSKNTFPYTMARLFKEQNYSVNAFHMNKGEFYSRDINYKSWGYDNYYGLQDIQKYDDERYVLDRELILNKTFYNKIFKQQGNFVNYIITYSPHTPFTTEKEVGKILAEEKYGKGNVPKLSEEDCAKMAASETDNMVGLLIQALKDNGLYDNTVIVAYADHYLYTLDDKSILDKYKETSNNLINHTPFFIWSSDLGQLTSISKVNMQMDILPTVLNLFGIDYNSNNYIGHDILSNDFKGYAFFSDYSWYDGKVYVENQQITNGKKMSKNKLDSMNNLISDVIKKNDLTLKYDYFKSK</sequence>
<dbReference type="PANTHER" id="PTHR47371:SF3">
    <property type="entry name" value="PHOSPHOGLYCEROL TRANSFERASE I"/>
    <property type="match status" value="1"/>
</dbReference>
<dbReference type="CDD" id="cd16015">
    <property type="entry name" value="LTA_synthase"/>
    <property type="match status" value="1"/>
</dbReference>
<dbReference type="Gene3D" id="3.30.1120.170">
    <property type="match status" value="1"/>
</dbReference>
<comment type="subcellular location">
    <subcellularLocation>
        <location evidence="1">Cell membrane</location>
        <topology evidence="1">Multi-pass membrane protein</topology>
    </subcellularLocation>
</comment>
<keyword evidence="4 7" id="KW-0812">Transmembrane</keyword>
<organism evidence="9 10">
    <name type="scientific">Eubacterium ventriosum</name>
    <dbReference type="NCBI Taxonomy" id="39496"/>
    <lineage>
        <taxon>Bacteria</taxon>
        <taxon>Bacillati</taxon>
        <taxon>Bacillota</taxon>
        <taxon>Clostridia</taxon>
        <taxon>Eubacteriales</taxon>
        <taxon>Eubacteriaceae</taxon>
        <taxon>Eubacterium</taxon>
    </lineage>
</organism>
<comment type="pathway">
    <text evidence="2">Cell wall biogenesis; lipoteichoic acid biosynthesis.</text>
</comment>
<dbReference type="GO" id="GO:0005886">
    <property type="term" value="C:plasma membrane"/>
    <property type="evidence" value="ECO:0007669"/>
    <property type="project" value="UniProtKB-SubCell"/>
</dbReference>
<evidence type="ECO:0000313" key="10">
    <source>
        <dbReference type="Proteomes" id="UP000284779"/>
    </source>
</evidence>
<evidence type="ECO:0000256" key="2">
    <source>
        <dbReference type="ARBA" id="ARBA00004936"/>
    </source>
</evidence>
<evidence type="ECO:0000256" key="5">
    <source>
        <dbReference type="ARBA" id="ARBA00022989"/>
    </source>
</evidence>
<evidence type="ECO:0000256" key="6">
    <source>
        <dbReference type="ARBA" id="ARBA00023136"/>
    </source>
</evidence>
<dbReference type="EMBL" id="QSFD01000003">
    <property type="protein sequence ID" value="RHA19589.1"/>
    <property type="molecule type" value="Genomic_DNA"/>
</dbReference>
<keyword evidence="3" id="KW-1003">Cell membrane</keyword>
<keyword evidence="5 7" id="KW-1133">Transmembrane helix</keyword>
<keyword evidence="6 7" id="KW-0472">Membrane</keyword>
<evidence type="ECO:0000256" key="4">
    <source>
        <dbReference type="ARBA" id="ARBA00022692"/>
    </source>
</evidence>
<protein>
    <submittedName>
        <fullName evidence="9">Alkaline phosphatase family protein</fullName>
    </submittedName>
</protein>
<feature type="transmembrane region" description="Helical" evidence="7">
    <location>
        <begin position="133"/>
        <end position="152"/>
    </location>
</feature>
<feature type="transmembrane region" description="Helical" evidence="7">
    <location>
        <begin position="50"/>
        <end position="71"/>
    </location>
</feature>
<dbReference type="RefSeq" id="WP_117969952.1">
    <property type="nucleotide sequence ID" value="NZ_CAUBDO010000002.1"/>
</dbReference>
<dbReference type="InterPro" id="IPR050448">
    <property type="entry name" value="OpgB/LTA_synthase_biosynth"/>
</dbReference>
<feature type="transmembrane region" description="Helical" evidence="7">
    <location>
        <begin position="25"/>
        <end position="44"/>
    </location>
</feature>
<gene>
    <name evidence="9" type="ORF">DW944_04415</name>
</gene>
<evidence type="ECO:0000259" key="8">
    <source>
        <dbReference type="Pfam" id="PF00884"/>
    </source>
</evidence>
<dbReference type="SUPFAM" id="SSF53649">
    <property type="entry name" value="Alkaline phosphatase-like"/>
    <property type="match status" value="1"/>
</dbReference>
<feature type="transmembrane region" description="Helical" evidence="7">
    <location>
        <begin position="164"/>
        <end position="184"/>
    </location>
</feature>
<dbReference type="PANTHER" id="PTHR47371">
    <property type="entry name" value="LIPOTEICHOIC ACID SYNTHASE"/>
    <property type="match status" value="1"/>
</dbReference>
<evidence type="ECO:0000313" key="9">
    <source>
        <dbReference type="EMBL" id="RHA19589.1"/>
    </source>
</evidence>
<dbReference type="InterPro" id="IPR017850">
    <property type="entry name" value="Alkaline_phosphatase_core_sf"/>
</dbReference>